<accession>A0ABS9U8C1</accession>
<evidence type="ECO:0000313" key="7">
    <source>
        <dbReference type="Proteomes" id="UP001202922"/>
    </source>
</evidence>
<dbReference type="Proteomes" id="UP001202922">
    <property type="component" value="Unassembled WGS sequence"/>
</dbReference>
<proteinExistence type="predicted"/>
<dbReference type="RefSeq" id="WP_241056706.1">
    <property type="nucleotide sequence ID" value="NZ_JAKZBV010000002.1"/>
</dbReference>
<dbReference type="SUPFAM" id="SSF55781">
    <property type="entry name" value="GAF domain-like"/>
    <property type="match status" value="1"/>
</dbReference>
<dbReference type="InterPro" id="IPR014757">
    <property type="entry name" value="Tscrpt_reg_IclR_C"/>
</dbReference>
<dbReference type="PANTHER" id="PTHR30136:SF24">
    <property type="entry name" value="HTH-TYPE TRANSCRIPTIONAL REPRESSOR ALLR"/>
    <property type="match status" value="1"/>
</dbReference>
<keyword evidence="7" id="KW-1185">Reference proteome</keyword>
<dbReference type="InterPro" id="IPR036388">
    <property type="entry name" value="WH-like_DNA-bd_sf"/>
</dbReference>
<evidence type="ECO:0000259" key="4">
    <source>
        <dbReference type="PROSITE" id="PS51077"/>
    </source>
</evidence>
<comment type="caution">
    <text evidence="6">The sequence shown here is derived from an EMBL/GenBank/DDBJ whole genome shotgun (WGS) entry which is preliminary data.</text>
</comment>
<dbReference type="PROSITE" id="PS51077">
    <property type="entry name" value="HTH_ICLR"/>
    <property type="match status" value="1"/>
</dbReference>
<dbReference type="PROSITE" id="PS51078">
    <property type="entry name" value="ICLR_ED"/>
    <property type="match status" value="1"/>
</dbReference>
<dbReference type="Pfam" id="PF01614">
    <property type="entry name" value="IclR_C"/>
    <property type="match status" value="1"/>
</dbReference>
<dbReference type="Pfam" id="PF09339">
    <property type="entry name" value="HTH_IclR"/>
    <property type="match status" value="1"/>
</dbReference>
<keyword evidence="2" id="KW-0238">DNA-binding</keyword>
<dbReference type="Gene3D" id="3.30.450.40">
    <property type="match status" value="1"/>
</dbReference>
<evidence type="ECO:0000259" key="5">
    <source>
        <dbReference type="PROSITE" id="PS51078"/>
    </source>
</evidence>
<sequence length="271" mass="29241">MQTTPPMDASGKQPPDGPVGSDRVLAVLLELARHPSGVGLEEMARSVAGSKPTVHRALASLRRAGLAEQDGRGHYLLGDEFVRIAFAFHEARPEHVRIQGVLETLAARFGETVHYAVLDGRDVVYRSKVDAPSGPVRLTSSIGGRNPAHATGVGKLLLSYRLHSLEDVTGWIGDRPLERPTDNTIVTAAGLHRELAEIRERGYSVDDQENEPGVNCLALPAFLTSAIVPSGAISISALAYRTPLPELVRRVAEMRSIIAGQKSQTQRKEAE</sequence>
<dbReference type="SUPFAM" id="SSF46785">
    <property type="entry name" value="Winged helix' DNA-binding domain"/>
    <property type="match status" value="1"/>
</dbReference>
<reference evidence="6 7" key="1">
    <citation type="submission" date="2022-03" db="EMBL/GenBank/DDBJ databases">
        <title>Sinomonas sp. isolated from a soil.</title>
        <authorList>
            <person name="Han J."/>
            <person name="Kim D.-U."/>
        </authorList>
    </citation>
    <scope>NUCLEOTIDE SEQUENCE [LARGE SCALE GENOMIC DNA]</scope>
    <source>
        <strain evidence="6 7">5-5</strain>
    </source>
</reference>
<evidence type="ECO:0000256" key="1">
    <source>
        <dbReference type="ARBA" id="ARBA00023015"/>
    </source>
</evidence>
<gene>
    <name evidence="6" type="ORF">L0M17_21705</name>
</gene>
<name>A0ABS9U8C1_9MICC</name>
<dbReference type="InterPro" id="IPR029016">
    <property type="entry name" value="GAF-like_dom_sf"/>
</dbReference>
<evidence type="ECO:0000313" key="6">
    <source>
        <dbReference type="EMBL" id="MCH6472540.1"/>
    </source>
</evidence>
<feature type="domain" description="IclR-ED" evidence="5">
    <location>
        <begin position="80"/>
        <end position="271"/>
    </location>
</feature>
<evidence type="ECO:0000256" key="2">
    <source>
        <dbReference type="ARBA" id="ARBA00023125"/>
    </source>
</evidence>
<evidence type="ECO:0000256" key="3">
    <source>
        <dbReference type="ARBA" id="ARBA00023163"/>
    </source>
</evidence>
<dbReference type="PANTHER" id="PTHR30136">
    <property type="entry name" value="HELIX-TURN-HELIX TRANSCRIPTIONAL REGULATOR, ICLR FAMILY"/>
    <property type="match status" value="1"/>
</dbReference>
<dbReference type="Gene3D" id="1.10.10.10">
    <property type="entry name" value="Winged helix-like DNA-binding domain superfamily/Winged helix DNA-binding domain"/>
    <property type="match status" value="1"/>
</dbReference>
<dbReference type="CDD" id="cd00090">
    <property type="entry name" value="HTH_ARSR"/>
    <property type="match status" value="1"/>
</dbReference>
<dbReference type="EMBL" id="JAKZBV010000002">
    <property type="protein sequence ID" value="MCH6472540.1"/>
    <property type="molecule type" value="Genomic_DNA"/>
</dbReference>
<feature type="domain" description="HTH iclR-type" evidence="4">
    <location>
        <begin position="18"/>
        <end position="79"/>
    </location>
</feature>
<organism evidence="6 7">
    <name type="scientific">Sinomonas terrae</name>
    <dbReference type="NCBI Taxonomy" id="2908838"/>
    <lineage>
        <taxon>Bacteria</taxon>
        <taxon>Bacillati</taxon>
        <taxon>Actinomycetota</taxon>
        <taxon>Actinomycetes</taxon>
        <taxon>Micrococcales</taxon>
        <taxon>Micrococcaceae</taxon>
        <taxon>Sinomonas</taxon>
    </lineage>
</organism>
<dbReference type="InterPro" id="IPR036390">
    <property type="entry name" value="WH_DNA-bd_sf"/>
</dbReference>
<dbReference type="InterPro" id="IPR011991">
    <property type="entry name" value="ArsR-like_HTH"/>
</dbReference>
<dbReference type="SMART" id="SM00346">
    <property type="entry name" value="HTH_ICLR"/>
    <property type="match status" value="1"/>
</dbReference>
<dbReference type="InterPro" id="IPR005471">
    <property type="entry name" value="Tscrpt_reg_IclR_N"/>
</dbReference>
<keyword evidence="1" id="KW-0805">Transcription regulation</keyword>
<protein>
    <submittedName>
        <fullName evidence="6">IclR family transcriptional regulator</fullName>
    </submittedName>
</protein>
<dbReference type="InterPro" id="IPR050707">
    <property type="entry name" value="HTH_MetabolicPath_Reg"/>
</dbReference>
<keyword evidence="3" id="KW-0804">Transcription</keyword>